<dbReference type="AlphaFoldDB" id="A0A2M9CEV0"/>
<evidence type="ECO:0000259" key="2">
    <source>
        <dbReference type="Pfam" id="PF20058"/>
    </source>
</evidence>
<feature type="compositionally biased region" description="Acidic residues" evidence="1">
    <location>
        <begin position="139"/>
        <end position="154"/>
    </location>
</feature>
<evidence type="ECO:0000313" key="3">
    <source>
        <dbReference type="EMBL" id="PJJ70461.1"/>
    </source>
</evidence>
<dbReference type="InterPro" id="IPR045598">
    <property type="entry name" value="DUF6457"/>
</dbReference>
<comment type="caution">
    <text evidence="3">The sequence shown here is derived from an EMBL/GenBank/DDBJ whole genome shotgun (WGS) entry which is preliminary data.</text>
</comment>
<proteinExistence type="predicted"/>
<feature type="domain" description="DUF6457" evidence="2">
    <location>
        <begin position="2"/>
        <end position="84"/>
    </location>
</feature>
<reference evidence="3 4" key="1">
    <citation type="submission" date="2017-11" db="EMBL/GenBank/DDBJ databases">
        <title>Genomic Encyclopedia of Archaeal and Bacterial Type Strains, Phase II (KMG-II): From Individual Species to Whole Genera.</title>
        <authorList>
            <person name="Goeker M."/>
        </authorList>
    </citation>
    <scope>NUCLEOTIDE SEQUENCE [LARGE SCALE GENOMIC DNA]</scope>
    <source>
        <strain evidence="3 4">DSM 25478</strain>
    </source>
</reference>
<feature type="region of interest" description="Disordered" evidence="1">
    <location>
        <begin position="79"/>
        <end position="154"/>
    </location>
</feature>
<dbReference type="Proteomes" id="UP000231693">
    <property type="component" value="Unassembled WGS sequence"/>
</dbReference>
<feature type="compositionally biased region" description="Low complexity" evidence="1">
    <location>
        <begin position="121"/>
        <end position="138"/>
    </location>
</feature>
<dbReference type="Pfam" id="PF20058">
    <property type="entry name" value="DUF6457"/>
    <property type="match status" value="1"/>
</dbReference>
<organism evidence="3 4">
    <name type="scientific">Sediminihabitans luteus</name>
    <dbReference type="NCBI Taxonomy" id="1138585"/>
    <lineage>
        <taxon>Bacteria</taxon>
        <taxon>Bacillati</taxon>
        <taxon>Actinomycetota</taxon>
        <taxon>Actinomycetes</taxon>
        <taxon>Micrococcales</taxon>
        <taxon>Cellulomonadaceae</taxon>
        <taxon>Sediminihabitans</taxon>
    </lineage>
</organism>
<evidence type="ECO:0000256" key="1">
    <source>
        <dbReference type="SAM" id="MobiDB-lite"/>
    </source>
</evidence>
<keyword evidence="4" id="KW-1185">Reference proteome</keyword>
<name>A0A2M9CEV0_9CELL</name>
<evidence type="ECO:0000313" key="4">
    <source>
        <dbReference type="Proteomes" id="UP000231693"/>
    </source>
</evidence>
<dbReference type="EMBL" id="PGFE01000003">
    <property type="protein sequence ID" value="PJJ70461.1"/>
    <property type="molecule type" value="Genomic_DNA"/>
</dbReference>
<protein>
    <recommendedName>
        <fullName evidence="2">DUF6457 domain-containing protein</fullName>
    </recommendedName>
</protein>
<gene>
    <name evidence="3" type="ORF">CLV28_2297</name>
</gene>
<sequence length="154" mass="15663">MRELERWVEALAEALGVDPDAVDVDGVLDLAKDAAHQVVRPAAPVSTFLAGWAAATAVAAGEDPELAVEEALDKASTLALDWSSDLDDDDDDDSDRDSDSDADGDVAAGVDGADDTGGDTGDTPGVPDGVLPDDLATADLDDDLADDDLDGGAR</sequence>
<feature type="compositionally biased region" description="Acidic residues" evidence="1">
    <location>
        <begin position="84"/>
        <end position="104"/>
    </location>
</feature>
<dbReference type="RefSeq" id="WP_100423425.1">
    <property type="nucleotide sequence ID" value="NZ_BOOX01000001.1"/>
</dbReference>
<accession>A0A2M9CEV0</accession>